<dbReference type="Pfam" id="PF13262">
    <property type="entry name" value="DUF4054"/>
    <property type="match status" value="1"/>
</dbReference>
<organism evidence="1 2">
    <name type="scientific">Sphingomonas baiyangensis</name>
    <dbReference type="NCBI Taxonomy" id="2572576"/>
    <lineage>
        <taxon>Bacteria</taxon>
        <taxon>Pseudomonadati</taxon>
        <taxon>Pseudomonadota</taxon>
        <taxon>Alphaproteobacteria</taxon>
        <taxon>Sphingomonadales</taxon>
        <taxon>Sphingomonadaceae</taxon>
        <taxon>Sphingomonas</taxon>
    </lineage>
</organism>
<name>A0A4U1L0F8_9SPHN</name>
<comment type="caution">
    <text evidence="1">The sequence shown here is derived from an EMBL/GenBank/DDBJ whole genome shotgun (WGS) entry which is preliminary data.</text>
</comment>
<sequence>MGRLAGAKPAAVRCVAAEWLLCHARRDRDGGEHDRGRRYRSAAGDRRRLFDQRPACEDQHLMPYIMPTYEQFGIRYPALAAIPEARVEYWLTDATRFVKTSWAEGDYQPAILAYAAHQISLQDSTSGGDAVPAGVTSFRSGSFSLSLSDEAASIAARGGYGATEYGREFEAMLRRNVGGMRLAIGVHAPAGYGWAC</sequence>
<dbReference type="AlphaFoldDB" id="A0A4U1L0F8"/>
<accession>A0A4U1L0F8</accession>
<protein>
    <submittedName>
        <fullName evidence="1">DUF4054 domain-containing protein</fullName>
    </submittedName>
</protein>
<gene>
    <name evidence="1" type="ORF">FBR43_05200</name>
</gene>
<proteinExistence type="predicted"/>
<dbReference type="OrthoDB" id="7583638at2"/>
<keyword evidence="2" id="KW-1185">Reference proteome</keyword>
<evidence type="ECO:0000313" key="1">
    <source>
        <dbReference type="EMBL" id="TKD50217.1"/>
    </source>
</evidence>
<dbReference type="InterPro" id="IPR025127">
    <property type="entry name" value="DUF4054"/>
</dbReference>
<dbReference type="Proteomes" id="UP000309138">
    <property type="component" value="Unassembled WGS sequence"/>
</dbReference>
<dbReference type="EMBL" id="SWKR01000002">
    <property type="protein sequence ID" value="TKD50217.1"/>
    <property type="molecule type" value="Genomic_DNA"/>
</dbReference>
<evidence type="ECO:0000313" key="2">
    <source>
        <dbReference type="Proteomes" id="UP000309138"/>
    </source>
</evidence>
<reference evidence="1 2" key="1">
    <citation type="submission" date="2019-04" db="EMBL/GenBank/DDBJ databases">
        <authorList>
            <person name="Yang Y."/>
            <person name="Wei D."/>
        </authorList>
    </citation>
    <scope>NUCLEOTIDE SEQUENCE [LARGE SCALE GENOMIC DNA]</scope>
    <source>
        <strain evidence="1 2">L-1-4w-11</strain>
    </source>
</reference>